<evidence type="ECO:0000259" key="1">
    <source>
        <dbReference type="Pfam" id="PF01796"/>
    </source>
</evidence>
<dbReference type="KEGG" id="pus:CKA81_12790"/>
<gene>
    <name evidence="2" type="ORF">CKA81_12790</name>
</gene>
<dbReference type="Gene3D" id="6.10.30.10">
    <property type="match status" value="1"/>
</dbReference>
<reference evidence="2 3" key="1">
    <citation type="submission" date="2017-08" db="EMBL/GenBank/DDBJ databases">
        <authorList>
            <person name="Park S.-J."/>
            <person name="Kim H."/>
        </authorList>
    </citation>
    <scope>NUCLEOTIDE SEQUENCE [LARGE SCALE GENOMIC DNA]</scope>
    <source>
        <strain evidence="3">ye3</strain>
    </source>
</reference>
<dbReference type="InterPro" id="IPR052513">
    <property type="entry name" value="Thioester_dehydratase-like"/>
</dbReference>
<feature type="domain" description="ChsH2 C-terminal OB-fold" evidence="1">
    <location>
        <begin position="70"/>
        <end position="140"/>
    </location>
</feature>
<evidence type="ECO:0000313" key="2">
    <source>
        <dbReference type="EMBL" id="QAA94611.1"/>
    </source>
</evidence>
<dbReference type="AlphaFoldDB" id="A0A410GE95"/>
<organism evidence="2 3">
    <name type="scientific">Pollutimonas thiosulfatoxidans</name>
    <dbReference type="NCBI Taxonomy" id="2028345"/>
    <lineage>
        <taxon>Bacteria</taxon>
        <taxon>Pseudomonadati</taxon>
        <taxon>Pseudomonadota</taxon>
        <taxon>Betaproteobacteria</taxon>
        <taxon>Burkholderiales</taxon>
        <taxon>Alcaligenaceae</taxon>
        <taxon>Pollutimonas</taxon>
    </lineage>
</organism>
<dbReference type="InterPro" id="IPR012340">
    <property type="entry name" value="NA-bd_OB-fold"/>
</dbReference>
<evidence type="ECO:0000313" key="3">
    <source>
        <dbReference type="Proteomes" id="UP000283474"/>
    </source>
</evidence>
<dbReference type="GO" id="GO:0003677">
    <property type="term" value="F:DNA binding"/>
    <property type="evidence" value="ECO:0007669"/>
    <property type="project" value="UniProtKB-KW"/>
</dbReference>
<keyword evidence="2" id="KW-0238">DNA-binding</keyword>
<dbReference type="InterPro" id="IPR002878">
    <property type="entry name" value="ChsH2_C"/>
</dbReference>
<proteinExistence type="predicted"/>
<protein>
    <submittedName>
        <fullName evidence="2">DNA-binding protein</fullName>
    </submittedName>
</protein>
<sequence>MSKKEMTPANHMVNSEWHVRYQYPLGEVGARFFDGLKEKKILATRCTSSGISYLPPRAYCERSFEVCDAWVEAGQSGVIEAATIVTAAFDNLPPPPYAIAFVRLDGVDTAMVNFVRDIDLSDIQSAAQRLKPGTRVKVVFNDTPEGKITDFHYVLE</sequence>
<dbReference type="Proteomes" id="UP000283474">
    <property type="component" value="Chromosome"/>
</dbReference>
<dbReference type="PANTHER" id="PTHR34075:SF4">
    <property type="entry name" value="DUF35 DOMAIN-CONTAINING PROTEIN"/>
    <property type="match status" value="1"/>
</dbReference>
<dbReference type="OrthoDB" id="5514845at2"/>
<accession>A0A410GE95</accession>
<dbReference type="SUPFAM" id="SSF50249">
    <property type="entry name" value="Nucleic acid-binding proteins"/>
    <property type="match status" value="1"/>
</dbReference>
<name>A0A410GE95_9BURK</name>
<dbReference type="RefSeq" id="WP_128355608.1">
    <property type="nucleotide sequence ID" value="NZ_CP022987.1"/>
</dbReference>
<keyword evidence="3" id="KW-1185">Reference proteome</keyword>
<dbReference type="EMBL" id="CP022987">
    <property type="protein sequence ID" value="QAA94611.1"/>
    <property type="molecule type" value="Genomic_DNA"/>
</dbReference>
<dbReference type="Pfam" id="PF01796">
    <property type="entry name" value="OB_ChsH2_C"/>
    <property type="match status" value="1"/>
</dbReference>
<dbReference type="PANTHER" id="PTHR34075">
    <property type="entry name" value="BLR3430 PROTEIN"/>
    <property type="match status" value="1"/>
</dbReference>